<dbReference type="GO" id="GO:0005634">
    <property type="term" value="C:nucleus"/>
    <property type="evidence" value="ECO:0007669"/>
    <property type="project" value="InterPro"/>
</dbReference>
<evidence type="ECO:0000259" key="2">
    <source>
        <dbReference type="Pfam" id="PF06221"/>
    </source>
</evidence>
<reference evidence="3 4" key="1">
    <citation type="submission" date="2022-12" db="EMBL/GenBank/DDBJ databases">
        <title>Genomic features and morphological characterization of a novel Knufia sp. strain isolated from spacecraft assembly facility.</title>
        <authorList>
            <person name="Teixeira M."/>
            <person name="Chander A.M."/>
            <person name="Stajich J.E."/>
            <person name="Venkateswaran K."/>
        </authorList>
    </citation>
    <scope>NUCLEOTIDE SEQUENCE [LARGE SCALE GENOMIC DNA]</scope>
    <source>
        <strain evidence="3 4">FJI-L2-BK-P2</strain>
    </source>
</reference>
<dbReference type="GO" id="GO:0045893">
    <property type="term" value="P:positive regulation of DNA-templated transcription"/>
    <property type="evidence" value="ECO:0007669"/>
    <property type="project" value="TreeGrafter"/>
</dbReference>
<accession>A0AAN8F965</accession>
<dbReference type="GO" id="GO:0180022">
    <property type="term" value="C:RQC-trigger complex"/>
    <property type="evidence" value="ECO:0007669"/>
    <property type="project" value="InterPro"/>
</dbReference>
<dbReference type="Pfam" id="PF06221">
    <property type="entry name" value="zf-C2HC5"/>
    <property type="match status" value="1"/>
</dbReference>
<feature type="compositionally biased region" description="Polar residues" evidence="1">
    <location>
        <begin position="70"/>
        <end position="83"/>
    </location>
</feature>
<proteinExistence type="predicted"/>
<dbReference type="EMBL" id="JAKLMC020000010">
    <property type="protein sequence ID" value="KAK5953696.1"/>
    <property type="molecule type" value="Genomic_DNA"/>
</dbReference>
<organism evidence="3 4">
    <name type="scientific">Knufia fluminis</name>
    <dbReference type="NCBI Taxonomy" id="191047"/>
    <lineage>
        <taxon>Eukaryota</taxon>
        <taxon>Fungi</taxon>
        <taxon>Dikarya</taxon>
        <taxon>Ascomycota</taxon>
        <taxon>Pezizomycotina</taxon>
        <taxon>Eurotiomycetes</taxon>
        <taxon>Chaetothyriomycetidae</taxon>
        <taxon>Chaetothyriales</taxon>
        <taxon>Trichomeriaceae</taxon>
        <taxon>Knufia</taxon>
    </lineage>
</organism>
<feature type="domain" description="TRIP4/RQT4 C2HC5-type zinc finger" evidence="2">
    <location>
        <begin position="262"/>
        <end position="314"/>
    </location>
</feature>
<sequence length="562" mass="61014">MSQELMIWAVPRLQRLLPIDDESLKEIVTYTTTLSKEAGAEHLKNMLGDSPQAFEFISGFNSRRPDVKPPTSQAGASSRQVTNDGGVPKHVKKQKQKAPLHNAGPVRRPEGYGDVSGAYTKQQDQDFGARGHKKGNSAANLSDALSLSQQPDALQLPRVSQGGLQTPSPGRSRDPSPGNRGSPSLMPPSASGKLISDLPNVRTKQSKKPAHATQSYSQPQSGTSTPHGHGKGASTTTSSIADLTSAIAALELSTNPTLSSERRKCDCNASIHPLFTTAPNCINCGKIICALEGLQPCSFCDSPILSREQVNGMIRALKEERGIEKTVTHNVSVAGGRSGGATPMFGSSPDVSGDEGSSAASRARAHRDRLLAFQRENAQRTKVHDEASDYDMTLTHGATQWMTPTQRAAALKKQQQYIREMEDANRPEWEKKRTMMSLSVKNGKLVKTFERVKAEMPKTEVEEEIVDEEVARDDERQKLGGSGAFSNNPLLKGGALIRPVWKPKDGEVAGAESAGKKRERKSVWRRVQDDTEDNEQWILDGGLRGYGVESRLMEDGSQQECG</sequence>
<evidence type="ECO:0000256" key="1">
    <source>
        <dbReference type="SAM" id="MobiDB-lite"/>
    </source>
</evidence>
<feature type="compositionally biased region" description="Basic residues" evidence="1">
    <location>
        <begin position="89"/>
        <end position="98"/>
    </location>
</feature>
<protein>
    <recommendedName>
        <fullName evidence="2">TRIP4/RQT4 C2HC5-type zinc finger domain-containing protein</fullName>
    </recommendedName>
</protein>
<evidence type="ECO:0000313" key="3">
    <source>
        <dbReference type="EMBL" id="KAK5953696.1"/>
    </source>
</evidence>
<comment type="caution">
    <text evidence="3">The sequence shown here is derived from an EMBL/GenBank/DDBJ whole genome shotgun (WGS) entry which is preliminary data.</text>
</comment>
<feature type="region of interest" description="Disordered" evidence="1">
    <location>
        <begin position="60"/>
        <end position="118"/>
    </location>
</feature>
<evidence type="ECO:0000313" key="4">
    <source>
        <dbReference type="Proteomes" id="UP001316803"/>
    </source>
</evidence>
<dbReference type="PANTHER" id="PTHR12963">
    <property type="entry name" value="THYROID RECEPTOR INTERACTING PROTEIN RELATED"/>
    <property type="match status" value="1"/>
</dbReference>
<dbReference type="PANTHER" id="PTHR12963:SF4">
    <property type="entry name" value="ACTIVATING SIGNAL COINTEGRATOR 1"/>
    <property type="match status" value="1"/>
</dbReference>
<dbReference type="Proteomes" id="UP001316803">
    <property type="component" value="Unassembled WGS sequence"/>
</dbReference>
<feature type="region of interest" description="Disordered" evidence="1">
    <location>
        <begin position="332"/>
        <end position="365"/>
    </location>
</feature>
<feature type="region of interest" description="Disordered" evidence="1">
    <location>
        <begin position="159"/>
        <end position="237"/>
    </location>
</feature>
<dbReference type="GO" id="GO:0072344">
    <property type="term" value="P:rescue of stalled ribosome"/>
    <property type="evidence" value="ECO:0007669"/>
    <property type="project" value="InterPro"/>
</dbReference>
<keyword evidence="4" id="KW-1185">Reference proteome</keyword>
<gene>
    <name evidence="3" type="ORF">OHC33_004965</name>
</gene>
<dbReference type="InterPro" id="IPR009349">
    <property type="entry name" value="TRIP4/RQT4_C2HC5_Znf"/>
</dbReference>
<feature type="compositionally biased region" description="Low complexity" evidence="1">
    <location>
        <begin position="167"/>
        <end position="184"/>
    </location>
</feature>
<dbReference type="GO" id="GO:0008270">
    <property type="term" value="F:zinc ion binding"/>
    <property type="evidence" value="ECO:0007669"/>
    <property type="project" value="InterPro"/>
</dbReference>
<feature type="compositionally biased region" description="Polar residues" evidence="1">
    <location>
        <begin position="212"/>
        <end position="226"/>
    </location>
</feature>
<name>A0AAN8F965_9EURO</name>
<dbReference type="AlphaFoldDB" id="A0AAN8F965"/>
<dbReference type="InterPro" id="IPR039128">
    <property type="entry name" value="TRIP4-like"/>
</dbReference>
<feature type="region of interest" description="Disordered" evidence="1">
    <location>
        <begin position="504"/>
        <end position="531"/>
    </location>
</feature>